<dbReference type="PANTHER" id="PTHR14269:SF4">
    <property type="entry name" value="CAT EYE SYNDROME CRITICAL REGION PROTEIN 5"/>
    <property type="match status" value="1"/>
</dbReference>
<dbReference type="InterPro" id="IPR050324">
    <property type="entry name" value="CDP-alcohol_PTase-I"/>
</dbReference>
<dbReference type="InterPro" id="IPR036412">
    <property type="entry name" value="HAD-like_sf"/>
</dbReference>
<name>A0A1I7X9P1_HETBA</name>
<dbReference type="AlphaFoldDB" id="A0A1I7X9P1"/>
<evidence type="ECO:0000313" key="3">
    <source>
        <dbReference type="WBParaSite" id="Hba_14397"/>
    </source>
</evidence>
<dbReference type="PANTHER" id="PTHR14269">
    <property type="entry name" value="CDP-DIACYLGLYCEROL--GLYCEROL-3-PHOSPHATE 3-PHOSPHATIDYLTRANSFERASE-RELATED"/>
    <property type="match status" value="1"/>
</dbReference>
<dbReference type="InterPro" id="IPR036734">
    <property type="entry name" value="Neur_chan_lig-bd_sf"/>
</dbReference>
<dbReference type="GO" id="GO:0005739">
    <property type="term" value="C:mitochondrion"/>
    <property type="evidence" value="ECO:0007669"/>
    <property type="project" value="TreeGrafter"/>
</dbReference>
<dbReference type="Gene3D" id="3.40.50.1000">
    <property type="entry name" value="HAD superfamily/HAD-like"/>
    <property type="match status" value="1"/>
</dbReference>
<feature type="domain" description="Neurotransmitter-gated ion-channel ligand-binding" evidence="1">
    <location>
        <begin position="252"/>
        <end position="291"/>
    </location>
</feature>
<dbReference type="SUPFAM" id="SSF63712">
    <property type="entry name" value="Nicotinic receptor ligand binding domain-like"/>
    <property type="match status" value="1"/>
</dbReference>
<dbReference type="Gene3D" id="2.70.170.10">
    <property type="entry name" value="Neurotransmitter-gated ion-channel ligand-binding domain"/>
    <property type="match status" value="1"/>
</dbReference>
<dbReference type="InterPro" id="IPR023214">
    <property type="entry name" value="HAD_sf"/>
</dbReference>
<sequence length="293" mass="32963">MLGEPLGWESALQLLIDVLLTSGAMMDFKRGASEYPAQIPVIACNVDLVWMAEKSELPRIGHGIFIHCVETLYEKLTGRRMHYEAVLGKPTEISYLHAAHVVQRHAHQMGLNAIKTLYVIGDNPMSDVLGSKLFDRYLRHGGRGRFDHLDLDLLEESDPPEVRTRHVVDRCISVLVETGVYKEGCRMNGTVQPVSMLMESLSAGEQASLQQPDFVENDLFAALRQILTDGHVMLLLAIFIFSYRSSFCHFRESQLYSKLLEDYQPLERPVANSSQPVNVHMGVVLQQIISVVC</sequence>
<evidence type="ECO:0000313" key="2">
    <source>
        <dbReference type="Proteomes" id="UP000095283"/>
    </source>
</evidence>
<organism evidence="2 3">
    <name type="scientific">Heterorhabditis bacteriophora</name>
    <name type="common">Entomopathogenic nematode worm</name>
    <dbReference type="NCBI Taxonomy" id="37862"/>
    <lineage>
        <taxon>Eukaryota</taxon>
        <taxon>Metazoa</taxon>
        <taxon>Ecdysozoa</taxon>
        <taxon>Nematoda</taxon>
        <taxon>Chromadorea</taxon>
        <taxon>Rhabditida</taxon>
        <taxon>Rhabditina</taxon>
        <taxon>Rhabditomorpha</taxon>
        <taxon>Strongyloidea</taxon>
        <taxon>Heterorhabditidae</taxon>
        <taxon>Heterorhabditis</taxon>
    </lineage>
</organism>
<dbReference type="SUPFAM" id="SSF56784">
    <property type="entry name" value="HAD-like"/>
    <property type="match status" value="1"/>
</dbReference>
<accession>A0A1I7X9P1</accession>
<dbReference type="Proteomes" id="UP000095283">
    <property type="component" value="Unplaced"/>
</dbReference>
<reference evidence="3" key="1">
    <citation type="submission" date="2016-11" db="UniProtKB">
        <authorList>
            <consortium name="WormBaseParasite"/>
        </authorList>
    </citation>
    <scope>IDENTIFICATION</scope>
</reference>
<dbReference type="WBParaSite" id="Hba_14397">
    <property type="protein sequence ID" value="Hba_14397"/>
    <property type="gene ID" value="Hba_14397"/>
</dbReference>
<dbReference type="GO" id="GO:0016020">
    <property type="term" value="C:membrane"/>
    <property type="evidence" value="ECO:0007669"/>
    <property type="project" value="InterPro"/>
</dbReference>
<dbReference type="GO" id="GO:0046474">
    <property type="term" value="P:glycerophospholipid biosynthetic process"/>
    <property type="evidence" value="ECO:0007669"/>
    <property type="project" value="TreeGrafter"/>
</dbReference>
<keyword evidence="2" id="KW-1185">Reference proteome</keyword>
<protein>
    <submittedName>
        <fullName evidence="3">Neur_chan_LBD domain-containing protein</fullName>
    </submittedName>
</protein>
<proteinExistence type="predicted"/>
<dbReference type="GO" id="GO:0005230">
    <property type="term" value="F:extracellular ligand-gated monoatomic ion channel activity"/>
    <property type="evidence" value="ECO:0007669"/>
    <property type="project" value="InterPro"/>
</dbReference>
<evidence type="ECO:0000259" key="1">
    <source>
        <dbReference type="Pfam" id="PF02931"/>
    </source>
</evidence>
<dbReference type="InterPro" id="IPR006202">
    <property type="entry name" value="Neur_chan_lig-bd"/>
</dbReference>
<dbReference type="Pfam" id="PF02931">
    <property type="entry name" value="Neur_chan_LBD"/>
    <property type="match status" value="1"/>
</dbReference>